<keyword evidence="4 7" id="KW-0547">Nucleotide-binding</keyword>
<evidence type="ECO:0000256" key="9">
    <source>
        <dbReference type="SAM" id="Phobius"/>
    </source>
</evidence>
<evidence type="ECO:0000256" key="4">
    <source>
        <dbReference type="ARBA" id="ARBA00022741"/>
    </source>
</evidence>
<dbReference type="AlphaFoldDB" id="A0A285VH40"/>
<dbReference type="PANTHER" id="PTHR43289:SF6">
    <property type="entry name" value="SERINE_THREONINE-PROTEIN KINASE NEKL-3"/>
    <property type="match status" value="1"/>
</dbReference>
<dbReference type="PROSITE" id="PS50011">
    <property type="entry name" value="PROTEIN_KINASE_DOM"/>
    <property type="match status" value="1"/>
</dbReference>
<evidence type="ECO:0000313" key="11">
    <source>
        <dbReference type="EMBL" id="SOC52496.1"/>
    </source>
</evidence>
<dbReference type="SMART" id="SM00220">
    <property type="entry name" value="S_TKc"/>
    <property type="match status" value="1"/>
</dbReference>
<keyword evidence="9" id="KW-0472">Membrane</keyword>
<organism evidence="11 12">
    <name type="scientific">Ornithinimicrobium cerasi</name>
    <dbReference type="NCBI Taxonomy" id="2248773"/>
    <lineage>
        <taxon>Bacteria</taxon>
        <taxon>Bacillati</taxon>
        <taxon>Actinomycetota</taxon>
        <taxon>Actinomycetes</taxon>
        <taxon>Micrococcales</taxon>
        <taxon>Ornithinimicrobiaceae</taxon>
        <taxon>Ornithinimicrobium</taxon>
    </lineage>
</organism>
<evidence type="ECO:0000256" key="1">
    <source>
        <dbReference type="ARBA" id="ARBA00012513"/>
    </source>
</evidence>
<dbReference type="EC" id="2.7.11.1" evidence="1"/>
<gene>
    <name evidence="11" type="ORF">SAMN05421879_101612</name>
</gene>
<keyword evidence="2 11" id="KW-0723">Serine/threonine-protein kinase</keyword>
<evidence type="ECO:0000256" key="5">
    <source>
        <dbReference type="ARBA" id="ARBA00022777"/>
    </source>
</evidence>
<evidence type="ECO:0000256" key="3">
    <source>
        <dbReference type="ARBA" id="ARBA00022679"/>
    </source>
</evidence>
<dbReference type="Pfam" id="PF00069">
    <property type="entry name" value="Pkinase"/>
    <property type="match status" value="1"/>
</dbReference>
<dbReference type="GO" id="GO:0004674">
    <property type="term" value="F:protein serine/threonine kinase activity"/>
    <property type="evidence" value="ECO:0007669"/>
    <property type="project" value="UniProtKB-KW"/>
</dbReference>
<keyword evidence="12" id="KW-1185">Reference proteome</keyword>
<evidence type="ECO:0000313" key="12">
    <source>
        <dbReference type="Proteomes" id="UP000219688"/>
    </source>
</evidence>
<dbReference type="Gene3D" id="3.30.200.20">
    <property type="entry name" value="Phosphorylase Kinase, domain 1"/>
    <property type="match status" value="1"/>
</dbReference>
<dbReference type="GO" id="GO:0005524">
    <property type="term" value="F:ATP binding"/>
    <property type="evidence" value="ECO:0007669"/>
    <property type="project" value="UniProtKB-UniRule"/>
</dbReference>
<dbReference type="InterPro" id="IPR011009">
    <property type="entry name" value="Kinase-like_dom_sf"/>
</dbReference>
<keyword evidence="3" id="KW-0808">Transferase</keyword>
<feature type="region of interest" description="Disordered" evidence="8">
    <location>
        <begin position="354"/>
        <end position="376"/>
    </location>
</feature>
<evidence type="ECO:0000256" key="6">
    <source>
        <dbReference type="ARBA" id="ARBA00022840"/>
    </source>
</evidence>
<evidence type="ECO:0000259" key="10">
    <source>
        <dbReference type="PROSITE" id="PS50011"/>
    </source>
</evidence>
<evidence type="ECO:0000256" key="7">
    <source>
        <dbReference type="PROSITE-ProRule" id="PRU10141"/>
    </source>
</evidence>
<dbReference type="PANTHER" id="PTHR43289">
    <property type="entry name" value="MITOGEN-ACTIVATED PROTEIN KINASE KINASE KINASE 20-RELATED"/>
    <property type="match status" value="1"/>
</dbReference>
<feature type="binding site" evidence="7">
    <location>
        <position position="57"/>
    </location>
    <ligand>
        <name>ATP</name>
        <dbReference type="ChEBI" id="CHEBI:30616"/>
    </ligand>
</feature>
<evidence type="ECO:0000256" key="2">
    <source>
        <dbReference type="ARBA" id="ARBA00022527"/>
    </source>
</evidence>
<accession>A0A285VH40</accession>
<keyword evidence="6 7" id="KW-0067">ATP-binding</keyword>
<dbReference type="RefSeq" id="WP_097186769.1">
    <property type="nucleotide sequence ID" value="NZ_OBQK01000001.1"/>
</dbReference>
<protein>
    <recommendedName>
        <fullName evidence="1">non-specific serine/threonine protein kinase</fullName>
        <ecNumber evidence="1">2.7.11.1</ecNumber>
    </recommendedName>
</protein>
<dbReference type="InterPro" id="IPR017441">
    <property type="entry name" value="Protein_kinase_ATP_BS"/>
</dbReference>
<dbReference type="SUPFAM" id="SSF56112">
    <property type="entry name" value="Protein kinase-like (PK-like)"/>
    <property type="match status" value="1"/>
</dbReference>
<dbReference type="Proteomes" id="UP000219688">
    <property type="component" value="Unassembled WGS sequence"/>
</dbReference>
<proteinExistence type="predicted"/>
<feature type="compositionally biased region" description="Acidic residues" evidence="8">
    <location>
        <begin position="536"/>
        <end position="547"/>
    </location>
</feature>
<dbReference type="InterPro" id="IPR000719">
    <property type="entry name" value="Prot_kinase_dom"/>
</dbReference>
<dbReference type="CDD" id="cd14014">
    <property type="entry name" value="STKc_PknB_like"/>
    <property type="match status" value="1"/>
</dbReference>
<feature type="domain" description="Protein kinase" evidence="10">
    <location>
        <begin position="28"/>
        <end position="283"/>
    </location>
</feature>
<feature type="region of interest" description="Disordered" evidence="8">
    <location>
        <begin position="517"/>
        <end position="547"/>
    </location>
</feature>
<keyword evidence="9" id="KW-0812">Transmembrane</keyword>
<name>A0A285VH40_9MICO</name>
<reference evidence="12" key="1">
    <citation type="submission" date="2017-08" db="EMBL/GenBank/DDBJ databases">
        <authorList>
            <person name="Varghese N."/>
            <person name="Submissions S."/>
        </authorList>
    </citation>
    <scope>NUCLEOTIDE SEQUENCE [LARGE SCALE GENOMIC DNA]</scope>
    <source>
        <strain evidence="12">USBA17B2</strain>
    </source>
</reference>
<feature type="transmembrane region" description="Helical" evidence="9">
    <location>
        <begin position="380"/>
        <end position="401"/>
    </location>
</feature>
<dbReference type="Gene3D" id="1.10.510.10">
    <property type="entry name" value="Transferase(Phosphotransferase) domain 1"/>
    <property type="match status" value="1"/>
</dbReference>
<sequence>MATEPDPDLETTTTAPLADDPTLVAGRYRIERTLGRGGGGIVWLARDENLGREVALKKVSGETDTEILLTRGMREARTSAALAHDHVVRVYDAFEHEGSPWIVMEYVPGPSLADLIDGGTVLPPERVATIGAQVATALAAAHGAGVLHRDVKPGNVLLTDETGTHAKLTDFGIARAEGDHQLTRTGLVSGTAAYFSPEMAQGEDPTQASDVWALGATLYAAVEGRRPFPDAPNAVAQLHTIVREAPAEPRLAGPLTPVLAGMLHGDPQQRWSAERAAAALRTIAAGGATAEGRRGAGPAGATPTWADTAGTGAAGAAAAGVAAGAAGWADAGTDTQQHHPVGTTRQVPVVEGRHARAARPGRARPTVTPPRVPARSRPRWGTIAVWLLALPLAALLGWLVWTIATTGDGPGDGSGTTSTAPAGDAQAVTPEEAGDLARTFYQTLLPPGGLDAARQYLGPDADVDPGISDGLTRVEWDQVTTEPAEDGSVAVGITVRYFYGESVLEQREDLVVARTEPGGSPLIVGRVTGEPALPEPDGDGDEDGDSG</sequence>
<dbReference type="InterPro" id="IPR008271">
    <property type="entry name" value="Ser/Thr_kinase_AS"/>
</dbReference>
<evidence type="ECO:0000256" key="8">
    <source>
        <dbReference type="SAM" id="MobiDB-lite"/>
    </source>
</evidence>
<dbReference type="EMBL" id="OBQK01000001">
    <property type="protein sequence ID" value="SOC52496.1"/>
    <property type="molecule type" value="Genomic_DNA"/>
</dbReference>
<keyword evidence="5 11" id="KW-0418">Kinase</keyword>
<dbReference type="PROSITE" id="PS00108">
    <property type="entry name" value="PROTEIN_KINASE_ST"/>
    <property type="match status" value="1"/>
</dbReference>
<dbReference type="PROSITE" id="PS00107">
    <property type="entry name" value="PROTEIN_KINASE_ATP"/>
    <property type="match status" value="1"/>
</dbReference>
<keyword evidence="9" id="KW-1133">Transmembrane helix</keyword>